<feature type="transmembrane region" description="Helical" evidence="1">
    <location>
        <begin position="73"/>
        <end position="91"/>
    </location>
</feature>
<name>E7AC54_HELFC</name>
<dbReference type="KEGG" id="hfe:HFELIS_00520"/>
<gene>
    <name evidence="2" type="ordered locus">Hfelis_00520</name>
</gene>
<keyword evidence="3" id="KW-1185">Reference proteome</keyword>
<dbReference type="HOGENOM" id="CLU_1813127_0_0_7"/>
<evidence type="ECO:0000313" key="3">
    <source>
        <dbReference type="Proteomes" id="UP000007934"/>
    </source>
</evidence>
<keyword evidence="1" id="KW-1133">Transmembrane helix</keyword>
<dbReference type="AlphaFoldDB" id="E7AC54"/>
<organism evidence="2 3">
    <name type="scientific">Helicobacter felis (strain ATCC 49179 / CCUG 28539 / NCTC 12436 / CS1)</name>
    <dbReference type="NCBI Taxonomy" id="936155"/>
    <lineage>
        <taxon>Bacteria</taxon>
        <taxon>Pseudomonadati</taxon>
        <taxon>Campylobacterota</taxon>
        <taxon>Epsilonproteobacteria</taxon>
        <taxon>Campylobacterales</taxon>
        <taxon>Helicobacteraceae</taxon>
        <taxon>Helicobacter</taxon>
    </lineage>
</organism>
<keyword evidence="2" id="KW-0449">Lipoprotein</keyword>
<dbReference type="Proteomes" id="UP000007934">
    <property type="component" value="Chromosome"/>
</dbReference>
<dbReference type="EMBL" id="FQ670179">
    <property type="protein sequence ID" value="CBY82136.1"/>
    <property type="molecule type" value="Genomic_DNA"/>
</dbReference>
<evidence type="ECO:0000256" key="1">
    <source>
        <dbReference type="SAM" id="Phobius"/>
    </source>
</evidence>
<accession>E7AC54</accession>
<dbReference type="STRING" id="936155.HFELIS_00520"/>
<sequence>MCLGGASSLCFVRDFYKIAMPGKPIPTPGRKERSCATMIVILCGHSALKSLYLGLRSSSSSKKDSMGSPPLGGTFWLLICIIFFNGCYRVYKPVYIPTKCQIPKLERPALGSSSLAQNIKALLIYTELLEKDLEFCRVGKSH</sequence>
<reference evidence="2 3" key="1">
    <citation type="journal article" date="2011" name="Genome Biol. Evol.">
        <title>Comparative whole genome sequence analysis of the carcinogenic bacterial model pathogen Helicobacter felis.</title>
        <authorList>
            <person name="Arnold I.C."/>
            <person name="Zigova Z."/>
            <person name="Holden M."/>
            <person name="Lawley T.D."/>
            <person name="Rad R."/>
            <person name="Dougan G."/>
            <person name="Falkow S."/>
            <person name="Bentley S.D."/>
            <person name="Muller A."/>
        </authorList>
    </citation>
    <scope>NUCLEOTIDE SEQUENCE [LARGE SCALE GENOMIC DNA]</scope>
    <source>
        <strain evidence="3">ATCC 49179 / CCUG 28539 / NCTC 12436 / CS1</strain>
    </source>
</reference>
<keyword evidence="1" id="KW-0472">Membrane</keyword>
<keyword evidence="1" id="KW-0812">Transmembrane</keyword>
<protein>
    <submittedName>
        <fullName evidence="2">Lipoprotein</fullName>
    </submittedName>
</protein>
<proteinExistence type="predicted"/>
<evidence type="ECO:0000313" key="2">
    <source>
        <dbReference type="EMBL" id="CBY82136.1"/>
    </source>
</evidence>